<organism evidence="3">
    <name type="scientific">uncultured Caudovirales phage</name>
    <dbReference type="NCBI Taxonomy" id="2100421"/>
    <lineage>
        <taxon>Viruses</taxon>
        <taxon>Duplodnaviria</taxon>
        <taxon>Heunggongvirae</taxon>
        <taxon>Uroviricota</taxon>
        <taxon>Caudoviricetes</taxon>
        <taxon>Peduoviridae</taxon>
        <taxon>Maltschvirus</taxon>
        <taxon>Maltschvirus maltsch</taxon>
    </lineage>
</organism>
<feature type="coiled-coil region" evidence="1">
    <location>
        <begin position="117"/>
        <end position="168"/>
    </location>
</feature>
<feature type="transmembrane region" description="Helical" evidence="2">
    <location>
        <begin position="6"/>
        <end position="27"/>
    </location>
</feature>
<keyword evidence="2" id="KW-0472">Membrane</keyword>
<accession>A0A6J5MQK1</accession>
<keyword evidence="2" id="KW-0812">Transmembrane</keyword>
<evidence type="ECO:0000256" key="1">
    <source>
        <dbReference type="SAM" id="Coils"/>
    </source>
</evidence>
<evidence type="ECO:0000313" key="3">
    <source>
        <dbReference type="EMBL" id="CAB4149064.1"/>
    </source>
</evidence>
<keyword evidence="2" id="KW-1133">Transmembrane helix</keyword>
<reference evidence="3" key="1">
    <citation type="submission" date="2020-04" db="EMBL/GenBank/DDBJ databases">
        <authorList>
            <person name="Chiriac C."/>
            <person name="Salcher M."/>
            <person name="Ghai R."/>
            <person name="Kavagutti S V."/>
        </authorList>
    </citation>
    <scope>NUCLEOTIDE SEQUENCE</scope>
</reference>
<proteinExistence type="predicted"/>
<name>A0A6J5MQK1_9CAUD</name>
<feature type="transmembrane region" description="Helical" evidence="2">
    <location>
        <begin position="170"/>
        <end position="190"/>
    </location>
</feature>
<protein>
    <submittedName>
        <fullName evidence="3">Uncharacterized protein</fullName>
    </submittedName>
</protein>
<evidence type="ECO:0000256" key="2">
    <source>
        <dbReference type="SAM" id="Phobius"/>
    </source>
</evidence>
<keyword evidence="1" id="KW-0175">Coiled coil</keyword>
<sequence length="191" mass="21775">MRRNILAALLLFIGTSLLWLVLCWNWWGRPVANNATTEIQKQDSIINYNAGEYDRLLTQQIELYKQLRTYEDAQLTAKTTYKRTRAAIVIRDTITRVDVITLVNSCDSVIASDSLVINNLKEQINIEEQKIDNLQETVGAYEQKENILTEEINNLAADKKKLEKQKKRRTGALVVASSVAILSTFVLSVLF</sequence>
<gene>
    <name evidence="3" type="ORF">UFOVP533_43</name>
</gene>
<dbReference type="EMBL" id="LR796501">
    <property type="protein sequence ID" value="CAB4149064.1"/>
    <property type="molecule type" value="Genomic_DNA"/>
</dbReference>